<dbReference type="PRINTS" id="PR00097">
    <property type="entry name" value="ANTSNTHASEII"/>
</dbReference>
<dbReference type="CDD" id="cd01743">
    <property type="entry name" value="GATase1_Anthranilate_Synthase"/>
    <property type="match status" value="1"/>
</dbReference>
<dbReference type="InterPro" id="IPR006221">
    <property type="entry name" value="TrpG/PapA_dom"/>
</dbReference>
<dbReference type="Proteomes" id="UP000471166">
    <property type="component" value="Unassembled WGS sequence"/>
</dbReference>
<keyword evidence="1" id="KW-0315">Glutamine amidotransferase</keyword>
<dbReference type="InterPro" id="IPR050472">
    <property type="entry name" value="Anth_synth/Amidotransfase"/>
</dbReference>
<evidence type="ECO:0000259" key="2">
    <source>
        <dbReference type="Pfam" id="PF00117"/>
    </source>
</evidence>
<protein>
    <submittedName>
        <fullName evidence="3">Aminodeoxychorismate/anthranilate synthase component II</fullName>
    </submittedName>
</protein>
<dbReference type="EMBL" id="JAAGVB010000415">
    <property type="protein sequence ID" value="NEW37116.1"/>
    <property type="molecule type" value="Genomic_DNA"/>
</dbReference>
<accession>A0A6P1D0M5</accession>
<evidence type="ECO:0000313" key="4">
    <source>
        <dbReference type="Proteomes" id="UP000471166"/>
    </source>
</evidence>
<dbReference type="GO" id="GO:0000162">
    <property type="term" value="P:L-tryptophan biosynthetic process"/>
    <property type="evidence" value="ECO:0007669"/>
    <property type="project" value="TreeGrafter"/>
</dbReference>
<organism evidence="3 4">
    <name type="scientific">Nocardia cyriacigeorgica</name>
    <dbReference type="NCBI Taxonomy" id="135487"/>
    <lineage>
        <taxon>Bacteria</taxon>
        <taxon>Bacillati</taxon>
        <taxon>Actinomycetota</taxon>
        <taxon>Actinomycetes</taxon>
        <taxon>Mycobacteriales</taxon>
        <taxon>Nocardiaceae</taxon>
        <taxon>Nocardia</taxon>
    </lineage>
</organism>
<dbReference type="PANTHER" id="PTHR43418">
    <property type="entry name" value="MULTIFUNCTIONAL TRYPTOPHAN BIOSYNTHESIS PROTEIN-RELATED"/>
    <property type="match status" value="1"/>
</dbReference>
<sequence length="103" mass="11146">RQLRLDRFDNIVISPGPGRPDVARDVGISAAIIRETDLPLLGVCLGHQAIVVDAGGVVDTAPVARHGYLDRIEHDGIGLFTGLPQQFTAVRYHSLCARRPLPD</sequence>
<reference evidence="3 4" key="1">
    <citation type="submission" date="2020-01" db="EMBL/GenBank/DDBJ databases">
        <title>Genetics and antimicrobial susceptibilities of Nocardia species isolated from the soil; a comparison with species isolated from humans.</title>
        <authorList>
            <person name="Carrasco G."/>
            <person name="Monzon S."/>
            <person name="Sansegundo M."/>
            <person name="Garcia E."/>
            <person name="Garrido N."/>
            <person name="Medina M.J."/>
            <person name="Villalon P."/>
            <person name="Ramirez-Arocha A.C."/>
            <person name="Jimenez P."/>
            <person name="Cuesta I."/>
            <person name="Valdezate S."/>
        </authorList>
    </citation>
    <scope>NUCLEOTIDE SEQUENCE [LARGE SCALE GENOMIC DNA]</scope>
    <source>
        <strain evidence="3 4">CNM20110626</strain>
    </source>
</reference>
<dbReference type="GO" id="GO:0005829">
    <property type="term" value="C:cytosol"/>
    <property type="evidence" value="ECO:0007669"/>
    <property type="project" value="TreeGrafter"/>
</dbReference>
<dbReference type="Gene3D" id="3.40.50.880">
    <property type="match status" value="1"/>
</dbReference>
<dbReference type="PRINTS" id="PR00099">
    <property type="entry name" value="CPSGATASE"/>
</dbReference>
<comment type="caution">
    <text evidence="3">The sequence shown here is derived from an EMBL/GenBank/DDBJ whole genome shotgun (WGS) entry which is preliminary data.</text>
</comment>
<proteinExistence type="predicted"/>
<feature type="non-terminal residue" evidence="3">
    <location>
        <position position="1"/>
    </location>
</feature>
<dbReference type="PANTHER" id="PTHR43418:SF4">
    <property type="entry name" value="MULTIFUNCTIONAL TRYPTOPHAN BIOSYNTHESIS PROTEIN"/>
    <property type="match status" value="1"/>
</dbReference>
<evidence type="ECO:0000256" key="1">
    <source>
        <dbReference type="ARBA" id="ARBA00022962"/>
    </source>
</evidence>
<feature type="non-terminal residue" evidence="3">
    <location>
        <position position="103"/>
    </location>
</feature>
<name>A0A6P1D0M5_9NOCA</name>
<dbReference type="GO" id="GO:0004049">
    <property type="term" value="F:anthranilate synthase activity"/>
    <property type="evidence" value="ECO:0007669"/>
    <property type="project" value="TreeGrafter"/>
</dbReference>
<dbReference type="SUPFAM" id="SSF52317">
    <property type="entry name" value="Class I glutamine amidotransferase-like"/>
    <property type="match status" value="1"/>
</dbReference>
<dbReference type="PROSITE" id="PS51273">
    <property type="entry name" value="GATASE_TYPE_1"/>
    <property type="match status" value="1"/>
</dbReference>
<dbReference type="InterPro" id="IPR029062">
    <property type="entry name" value="Class_I_gatase-like"/>
</dbReference>
<dbReference type="InterPro" id="IPR017926">
    <property type="entry name" value="GATASE"/>
</dbReference>
<gene>
    <name evidence="3" type="ORF">GV791_31870</name>
</gene>
<evidence type="ECO:0000313" key="3">
    <source>
        <dbReference type="EMBL" id="NEW37116.1"/>
    </source>
</evidence>
<dbReference type="PRINTS" id="PR00096">
    <property type="entry name" value="GATASE"/>
</dbReference>
<feature type="domain" description="Glutamine amidotransferase" evidence="2">
    <location>
        <begin position="6"/>
        <end position="98"/>
    </location>
</feature>
<dbReference type="AlphaFoldDB" id="A0A6P1D0M5"/>
<dbReference type="Pfam" id="PF00117">
    <property type="entry name" value="GATase"/>
    <property type="match status" value="1"/>
</dbReference>